<evidence type="ECO:0000313" key="1">
    <source>
        <dbReference type="EMBL" id="CAI8614797.1"/>
    </source>
</evidence>
<evidence type="ECO:0000313" key="2">
    <source>
        <dbReference type="Proteomes" id="UP001157006"/>
    </source>
</evidence>
<dbReference type="EMBL" id="OX451740">
    <property type="protein sequence ID" value="CAI8614797.1"/>
    <property type="molecule type" value="Genomic_DNA"/>
</dbReference>
<proteinExistence type="predicted"/>
<gene>
    <name evidence="1" type="ORF">VFH_V147160</name>
</gene>
<sequence>MQGSTMPMVSTSENIVLNQLPQPTRPLNCDDKIFETPLTVDQFNNIVVPLQPTMLKEDEGKKHFGNRVLDKIYEKLPAKLREEINLEHVLGKEGKRRDESETTISRGEEIGISDKEKLSRFKIRTVVAQDVVKEDEKK</sequence>
<name>A0AAV1AXC2_VICFA</name>
<accession>A0AAV1AXC2</accession>
<protein>
    <submittedName>
        <fullName evidence="1">Uncharacterized protein</fullName>
    </submittedName>
</protein>
<reference evidence="1 2" key="1">
    <citation type="submission" date="2023-01" db="EMBL/GenBank/DDBJ databases">
        <authorList>
            <person name="Kreplak J."/>
        </authorList>
    </citation>
    <scope>NUCLEOTIDE SEQUENCE [LARGE SCALE GENOMIC DNA]</scope>
</reference>
<organism evidence="1 2">
    <name type="scientific">Vicia faba</name>
    <name type="common">Broad bean</name>
    <name type="synonym">Faba vulgaris</name>
    <dbReference type="NCBI Taxonomy" id="3906"/>
    <lineage>
        <taxon>Eukaryota</taxon>
        <taxon>Viridiplantae</taxon>
        <taxon>Streptophyta</taxon>
        <taxon>Embryophyta</taxon>
        <taxon>Tracheophyta</taxon>
        <taxon>Spermatophyta</taxon>
        <taxon>Magnoliopsida</taxon>
        <taxon>eudicotyledons</taxon>
        <taxon>Gunneridae</taxon>
        <taxon>Pentapetalae</taxon>
        <taxon>rosids</taxon>
        <taxon>fabids</taxon>
        <taxon>Fabales</taxon>
        <taxon>Fabaceae</taxon>
        <taxon>Papilionoideae</taxon>
        <taxon>50 kb inversion clade</taxon>
        <taxon>NPAAA clade</taxon>
        <taxon>Hologalegina</taxon>
        <taxon>IRL clade</taxon>
        <taxon>Fabeae</taxon>
        <taxon>Vicia</taxon>
    </lineage>
</organism>
<dbReference type="Proteomes" id="UP001157006">
    <property type="component" value="Chromosome 5"/>
</dbReference>
<dbReference type="AlphaFoldDB" id="A0AAV1AXC2"/>
<keyword evidence="2" id="KW-1185">Reference proteome</keyword>